<organism evidence="8 9">
    <name type="scientific">Rhodotorula taiwanensis</name>
    <dbReference type="NCBI Taxonomy" id="741276"/>
    <lineage>
        <taxon>Eukaryota</taxon>
        <taxon>Fungi</taxon>
        <taxon>Dikarya</taxon>
        <taxon>Basidiomycota</taxon>
        <taxon>Pucciniomycotina</taxon>
        <taxon>Microbotryomycetes</taxon>
        <taxon>Sporidiobolales</taxon>
        <taxon>Sporidiobolaceae</taxon>
        <taxon>Rhodotorula</taxon>
    </lineage>
</organism>
<feature type="compositionally biased region" description="Low complexity" evidence="6">
    <location>
        <begin position="460"/>
        <end position="469"/>
    </location>
</feature>
<dbReference type="InterPro" id="IPR037817">
    <property type="entry name" value="TAF7"/>
</dbReference>
<dbReference type="GO" id="GO:0005669">
    <property type="term" value="C:transcription factor TFIID complex"/>
    <property type="evidence" value="ECO:0007669"/>
    <property type="project" value="InterPro"/>
</dbReference>
<dbReference type="CDD" id="cd08047">
    <property type="entry name" value="TAF7"/>
    <property type="match status" value="1"/>
</dbReference>
<feature type="compositionally biased region" description="Acidic residues" evidence="6">
    <location>
        <begin position="234"/>
        <end position="245"/>
    </location>
</feature>
<dbReference type="PANTHER" id="PTHR12228">
    <property type="entry name" value="TRANSCRIPTION INITIATION FACTOR TFIID 55 KD SUBUNIT-RELATED"/>
    <property type="match status" value="1"/>
</dbReference>
<dbReference type="AlphaFoldDB" id="A0A2S5B0N0"/>
<feature type="compositionally biased region" description="Basic and acidic residues" evidence="6">
    <location>
        <begin position="318"/>
        <end position="327"/>
    </location>
</feature>
<feature type="region of interest" description="Disordered" evidence="6">
    <location>
        <begin position="234"/>
        <end position="381"/>
    </location>
</feature>
<accession>A0A2S5B0N0</accession>
<dbReference type="GO" id="GO:0051123">
    <property type="term" value="P:RNA polymerase II preinitiation complex assembly"/>
    <property type="evidence" value="ECO:0007669"/>
    <property type="project" value="TreeGrafter"/>
</dbReference>
<keyword evidence="4" id="KW-0804">Transcription</keyword>
<evidence type="ECO:0000313" key="8">
    <source>
        <dbReference type="EMBL" id="POY70231.1"/>
    </source>
</evidence>
<evidence type="ECO:0000313" key="9">
    <source>
        <dbReference type="Proteomes" id="UP000237144"/>
    </source>
</evidence>
<name>A0A2S5B0N0_9BASI</name>
<sequence>MDGPGMTIAASRPRRQRRTRITTDGSDDEYGGGSSGHRLRVRMGQGHGGQGGQSVNPADSVGWDRELDSDPDEPLAVEEHFILRVPPAIAPKLREQVDKRDVPADVWFKFKDSRRAVFHLDNKLYGAKLVDLPALLESQRLTGVGGQTVKVADVSQMLLVEEQIRDEQDVTRDKVFNIEDFVYPHGITPPLKHVRKRRFRKRINRRTIEQVETAVEKLLEADARAEKVQFEMLDYDVPSDDEDYDPAQRRTGAGDTDSMGAPTPRTGADTGVSSPAPFGDDYSVAGGESQRGDGDEDGDEDGRSDEDSDEAGSGYDSDLAKEIEKDLNMATKGDGGSDDSDDEDGDGLFGASSDDDDDDDDAAVDAGMPNAGGMGAIPDDAETIEARKRLKLLAEEMGDLDRAIAAKEVELAKAPNPIFKASHGWYCCQELIKKLTSDRDSKKAQHTAISSDIDKRRSDAAAAAAAEAANPPSMADVVQPAVGSSANGTPAASGSGTDAMDLA</sequence>
<feature type="compositionally biased region" description="Acidic residues" evidence="6">
    <location>
        <begin position="294"/>
        <end position="310"/>
    </location>
</feature>
<comment type="subcellular location">
    <subcellularLocation>
        <location evidence="1">Nucleus</location>
    </subcellularLocation>
</comment>
<comment type="similarity">
    <text evidence="2">Belongs to the TAF7 family.</text>
</comment>
<feature type="compositionally biased region" description="Acidic residues" evidence="6">
    <location>
        <begin position="336"/>
        <end position="346"/>
    </location>
</feature>
<dbReference type="PANTHER" id="PTHR12228:SF0">
    <property type="entry name" value="TATA-BOX BINDING PROTEIN ASSOCIATED FACTOR 7"/>
    <property type="match status" value="1"/>
</dbReference>
<dbReference type="InterPro" id="IPR006751">
    <property type="entry name" value="TAFII55_prot_cons_reg"/>
</dbReference>
<proteinExistence type="inferred from homology"/>
<feature type="compositionally biased region" description="Acidic residues" evidence="6">
    <location>
        <begin position="353"/>
        <end position="363"/>
    </location>
</feature>
<comment type="caution">
    <text evidence="8">The sequence shown here is derived from an EMBL/GenBank/DDBJ whole genome shotgun (WGS) entry which is preliminary data.</text>
</comment>
<feature type="region of interest" description="Disordered" evidence="6">
    <location>
        <begin position="1"/>
        <end position="70"/>
    </location>
</feature>
<keyword evidence="5" id="KW-0539">Nucleus</keyword>
<keyword evidence="3" id="KW-0805">Transcription regulation</keyword>
<reference evidence="8 9" key="1">
    <citation type="journal article" date="2018" name="Front. Microbiol.">
        <title>Prospects for Fungal Bioremediation of Acidic Radioactive Waste Sites: Characterization and Genome Sequence of Rhodotorula taiwanensis MD1149.</title>
        <authorList>
            <person name="Tkavc R."/>
            <person name="Matrosova V.Y."/>
            <person name="Grichenko O.E."/>
            <person name="Gostincar C."/>
            <person name="Volpe R.P."/>
            <person name="Klimenkova P."/>
            <person name="Gaidamakova E.K."/>
            <person name="Zhou C.E."/>
            <person name="Stewart B.J."/>
            <person name="Lyman M.G."/>
            <person name="Malfatti S.A."/>
            <person name="Rubinfeld B."/>
            <person name="Courtot M."/>
            <person name="Singh J."/>
            <person name="Dalgard C.L."/>
            <person name="Hamilton T."/>
            <person name="Frey K.G."/>
            <person name="Gunde-Cimerman N."/>
            <person name="Dugan L."/>
            <person name="Daly M.J."/>
        </authorList>
    </citation>
    <scope>NUCLEOTIDE SEQUENCE [LARGE SCALE GENOMIC DNA]</scope>
    <source>
        <strain evidence="8 9">MD1149</strain>
    </source>
</reference>
<evidence type="ECO:0000256" key="1">
    <source>
        <dbReference type="ARBA" id="ARBA00004123"/>
    </source>
</evidence>
<protein>
    <recommendedName>
        <fullName evidence="7">TAFII55 protein conserved region domain-containing protein</fullName>
    </recommendedName>
</protein>
<dbReference type="Pfam" id="PF04658">
    <property type="entry name" value="TAFII55_N"/>
    <property type="match status" value="1"/>
</dbReference>
<evidence type="ECO:0000256" key="5">
    <source>
        <dbReference type="ARBA" id="ARBA00023242"/>
    </source>
</evidence>
<evidence type="ECO:0000256" key="2">
    <source>
        <dbReference type="ARBA" id="ARBA00009368"/>
    </source>
</evidence>
<feature type="domain" description="TAFII55 protein conserved region" evidence="7">
    <location>
        <begin position="77"/>
        <end position="227"/>
    </location>
</feature>
<evidence type="ECO:0000259" key="7">
    <source>
        <dbReference type="SMART" id="SM01370"/>
    </source>
</evidence>
<dbReference type="Proteomes" id="UP000237144">
    <property type="component" value="Unassembled WGS sequence"/>
</dbReference>
<dbReference type="EMBL" id="PJQD01000140">
    <property type="protein sequence ID" value="POY70231.1"/>
    <property type="molecule type" value="Genomic_DNA"/>
</dbReference>
<dbReference type="OrthoDB" id="153872at2759"/>
<gene>
    <name evidence="8" type="ORF">BMF94_6815</name>
</gene>
<evidence type="ECO:0000256" key="6">
    <source>
        <dbReference type="SAM" id="MobiDB-lite"/>
    </source>
</evidence>
<keyword evidence="9" id="KW-1185">Reference proteome</keyword>
<evidence type="ECO:0000256" key="4">
    <source>
        <dbReference type="ARBA" id="ARBA00023163"/>
    </source>
</evidence>
<dbReference type="GO" id="GO:0016251">
    <property type="term" value="F:RNA polymerase II general transcription initiation factor activity"/>
    <property type="evidence" value="ECO:0007669"/>
    <property type="project" value="TreeGrafter"/>
</dbReference>
<feature type="compositionally biased region" description="Polar residues" evidence="6">
    <location>
        <begin position="482"/>
        <end position="496"/>
    </location>
</feature>
<dbReference type="SMART" id="SM01370">
    <property type="entry name" value="TAFII55_N"/>
    <property type="match status" value="1"/>
</dbReference>
<evidence type="ECO:0000256" key="3">
    <source>
        <dbReference type="ARBA" id="ARBA00023015"/>
    </source>
</evidence>
<dbReference type="STRING" id="741276.A0A2S5B0N0"/>
<feature type="region of interest" description="Disordered" evidence="6">
    <location>
        <begin position="437"/>
        <end position="503"/>
    </location>
</feature>